<dbReference type="SMART" id="SM00487">
    <property type="entry name" value="DEXDc"/>
    <property type="match status" value="1"/>
</dbReference>
<dbReference type="GO" id="GO:0016787">
    <property type="term" value="F:hydrolase activity"/>
    <property type="evidence" value="ECO:0007669"/>
    <property type="project" value="InterPro"/>
</dbReference>
<dbReference type="RefSeq" id="WP_012939748.1">
    <property type="nucleotide sequence ID" value="NC_013741.1"/>
</dbReference>
<dbReference type="GO" id="GO:0120545">
    <property type="term" value="F:nucleic acid conformation isomerase activity"/>
    <property type="evidence" value="ECO:0007669"/>
    <property type="project" value="UniProtKB-ARBA"/>
</dbReference>
<dbReference type="Proteomes" id="UP000001901">
    <property type="component" value="Chromosome"/>
</dbReference>
<evidence type="ECO:0000313" key="4">
    <source>
        <dbReference type="EMBL" id="ADB57412.1"/>
    </source>
</evidence>
<dbReference type="GO" id="GO:0003677">
    <property type="term" value="F:DNA binding"/>
    <property type="evidence" value="ECO:0007669"/>
    <property type="project" value="InterPro"/>
</dbReference>
<sequence>MIELRDYQKEAIEHALKAKRSTLVLPTGTGKTVIGAFFLKKLFESGKIKKAIVLVPTRILVEQTHNFYRSLGLNSEKIYGIFSKDVRAEVWKKARIAISTPETVYNDLDVIGKVDAVVVDECHHAVGDDAYAKVLREIDCEYRLGLSAFIPRRRRKEIEELIGEMREWSVESLRGYVAEWIGEVFETKFNKKEMEIYDEIDRRRCKAKSSDKLVYTSALKFFAKDGALALKESLSRETKLSKLLEDLNDEIMKLRDLHKLNYLFRALELYEGFEKSIVFVERVIVAKKLFEILSKDFDTALIVGRKKRREEDLERAKEAKVVVSTSAGEEGVDLPTADLLINWSNTSSPLRFIQRHGRIMRKVGRPVKFVVYLVTPDTIDVDDLLASAEQAKRIIDVNIDKSTLEELWRASRRRKIIELLTEPMPIEWLVEISGRTLAEVRFALKKACEEGEVVYIYTHLGKTYIRVDHIDKLERFSSYLNPVWEGKAKINGSVRGDYSKLKSRIERKLPLQKLEVVVAKKVGDVIEYNHRVYNFRISSPKVLDIVLRNALSNF</sequence>
<proteinExistence type="predicted"/>
<dbReference type="PANTHER" id="PTHR14074">
    <property type="entry name" value="HELICASE WITH DEATH DOMAIN-RELATED"/>
    <property type="match status" value="1"/>
</dbReference>
<keyword evidence="5" id="KW-1185">Reference proteome</keyword>
<dbReference type="PROSITE" id="PS51192">
    <property type="entry name" value="HELICASE_ATP_BIND_1"/>
    <property type="match status" value="1"/>
</dbReference>
<dbReference type="EMBL" id="CP001857">
    <property type="protein sequence ID" value="ADB57412.1"/>
    <property type="molecule type" value="Genomic_DNA"/>
</dbReference>
<dbReference type="KEGG" id="apo:Arcpr_0342"/>
<dbReference type="STRING" id="572546.Arcpr_0342"/>
<feature type="domain" description="Helicase C-terminal" evidence="3">
    <location>
        <begin position="259"/>
        <end position="415"/>
    </location>
</feature>
<evidence type="ECO:0000313" key="5">
    <source>
        <dbReference type="Proteomes" id="UP000001901"/>
    </source>
</evidence>
<dbReference type="PaxDb" id="572546-Arcpr_0342"/>
<dbReference type="GO" id="GO:0005524">
    <property type="term" value="F:ATP binding"/>
    <property type="evidence" value="ECO:0007669"/>
    <property type="project" value="InterPro"/>
</dbReference>
<dbReference type="Gene3D" id="3.40.50.300">
    <property type="entry name" value="P-loop containing nucleotide triphosphate hydrolases"/>
    <property type="match status" value="2"/>
</dbReference>
<reference evidence="4 5" key="1">
    <citation type="journal article" date="2010" name="Stand. Genomic Sci.">
        <title>Complete genome sequence of Archaeoglobus profundus type strain (AV18).</title>
        <authorList>
            <person name="von Jan M."/>
            <person name="Lapidus A."/>
            <person name="Del Rio T.G."/>
            <person name="Copeland A."/>
            <person name="Tice H."/>
            <person name="Cheng J.F."/>
            <person name="Lucas S."/>
            <person name="Chen F."/>
            <person name="Nolan M."/>
            <person name="Goodwin L."/>
            <person name="Han C."/>
            <person name="Pitluck S."/>
            <person name="Liolios K."/>
            <person name="Ivanova N."/>
            <person name="Mavromatis K."/>
            <person name="Ovchinnikova G."/>
            <person name="Chertkov O."/>
            <person name="Pati A."/>
            <person name="Chen A."/>
            <person name="Palaniappan K."/>
            <person name="Land M."/>
            <person name="Hauser L."/>
            <person name="Chang Y.J."/>
            <person name="Jeffries C.D."/>
            <person name="Saunders E."/>
            <person name="Brettin T."/>
            <person name="Detter J.C."/>
            <person name="Chain P."/>
            <person name="Eichinger K."/>
            <person name="Huber H."/>
            <person name="Spring S."/>
            <person name="Rohde M."/>
            <person name="Goker M."/>
            <person name="Wirth R."/>
            <person name="Woyke T."/>
            <person name="Bristow J."/>
            <person name="Eisen J.A."/>
            <person name="Markowitz V."/>
            <person name="Hugenholtz P."/>
            <person name="Kyrpides N.C."/>
            <person name="Klenk H.P."/>
        </authorList>
    </citation>
    <scope>NUCLEOTIDE SEQUENCE [LARGE SCALE GENOMIC DNA]</scope>
    <source>
        <strain evidence="5">DSM 5631 / JCM 9629 / NBRC 100127 / Av18</strain>
    </source>
</reference>
<evidence type="ECO:0000256" key="1">
    <source>
        <dbReference type="SAM" id="Coils"/>
    </source>
</evidence>
<protein>
    <submittedName>
        <fullName evidence="4">Type III restriction protein res subunit</fullName>
    </submittedName>
</protein>
<organism evidence="4 5">
    <name type="scientific">Archaeoglobus profundus (strain DSM 5631 / JCM 9629 / NBRC 100127 / Av18)</name>
    <dbReference type="NCBI Taxonomy" id="572546"/>
    <lineage>
        <taxon>Archaea</taxon>
        <taxon>Methanobacteriati</taxon>
        <taxon>Methanobacteriota</taxon>
        <taxon>Archaeoglobi</taxon>
        <taxon>Archaeoglobales</taxon>
        <taxon>Archaeoglobaceae</taxon>
        <taxon>Archaeoglobus</taxon>
    </lineage>
</organism>
<dbReference type="eggNOG" id="arCOG00877">
    <property type="taxonomic scope" value="Archaea"/>
</dbReference>
<evidence type="ECO:0000259" key="2">
    <source>
        <dbReference type="PROSITE" id="PS51192"/>
    </source>
</evidence>
<name>D2RGI7_ARCPA</name>
<feature type="domain" description="Helicase ATP-binding" evidence="2">
    <location>
        <begin position="12"/>
        <end position="168"/>
    </location>
</feature>
<keyword evidence="1" id="KW-0175">Coiled coil</keyword>
<dbReference type="GO" id="GO:0005737">
    <property type="term" value="C:cytoplasm"/>
    <property type="evidence" value="ECO:0007669"/>
    <property type="project" value="TreeGrafter"/>
</dbReference>
<dbReference type="GO" id="GO:0140097">
    <property type="term" value="F:catalytic activity, acting on DNA"/>
    <property type="evidence" value="ECO:0007669"/>
    <property type="project" value="UniProtKB-ARBA"/>
</dbReference>
<gene>
    <name evidence="4" type="ordered locus">Arcpr_0342</name>
</gene>
<dbReference type="AlphaFoldDB" id="D2RGI7"/>
<dbReference type="InterPro" id="IPR006935">
    <property type="entry name" value="Helicase/UvrB_N"/>
</dbReference>
<dbReference type="SMART" id="SM00490">
    <property type="entry name" value="HELICc"/>
    <property type="match status" value="1"/>
</dbReference>
<dbReference type="InterPro" id="IPR051363">
    <property type="entry name" value="RLR_Helicase"/>
</dbReference>
<dbReference type="Pfam" id="PF04851">
    <property type="entry name" value="ResIII"/>
    <property type="match status" value="1"/>
</dbReference>
<dbReference type="InterPro" id="IPR014001">
    <property type="entry name" value="Helicase_ATP-bd"/>
</dbReference>
<dbReference type="PANTHER" id="PTHR14074:SF16">
    <property type="entry name" value="ANTIVIRAL INNATE IMMUNE RESPONSE RECEPTOR RIG-I"/>
    <property type="match status" value="1"/>
</dbReference>
<dbReference type="OrthoDB" id="11644at2157"/>
<dbReference type="Pfam" id="PF00271">
    <property type="entry name" value="Helicase_C"/>
    <property type="match status" value="1"/>
</dbReference>
<dbReference type="InterPro" id="IPR027417">
    <property type="entry name" value="P-loop_NTPase"/>
</dbReference>
<dbReference type="InterPro" id="IPR001650">
    <property type="entry name" value="Helicase_C-like"/>
</dbReference>
<dbReference type="SUPFAM" id="SSF52540">
    <property type="entry name" value="P-loop containing nucleoside triphosphate hydrolases"/>
    <property type="match status" value="1"/>
</dbReference>
<dbReference type="PROSITE" id="PS51194">
    <property type="entry name" value="HELICASE_CTER"/>
    <property type="match status" value="1"/>
</dbReference>
<evidence type="ECO:0000259" key="3">
    <source>
        <dbReference type="PROSITE" id="PS51194"/>
    </source>
</evidence>
<dbReference type="HOGENOM" id="CLU_504011_0_0_2"/>
<dbReference type="GeneID" id="8738996"/>
<accession>D2RGI7</accession>
<feature type="coiled-coil region" evidence="1">
    <location>
        <begin position="230"/>
        <end position="257"/>
    </location>
</feature>